<gene>
    <name evidence="2" type="ORF">ABOD76_09800</name>
</gene>
<feature type="transmembrane region" description="Helical" evidence="1">
    <location>
        <begin position="24"/>
        <end position="45"/>
    </location>
</feature>
<dbReference type="AlphaFoldDB" id="A0AAU7UF89"/>
<proteinExistence type="predicted"/>
<sequence length="147" mass="14774">MLSPLRSLGERPSAAHLLAALRRVYLLGLAALLIPGLLIGLPYALLGSAAWSGGVLTALGVTALLCAGLALGLATRTARQVTPGTPEGRALSIQAAIQAASAPGVPLLMACTALTQPLALLTLLLLAAVVGVAGWLTLPQWSQRASG</sequence>
<evidence type="ECO:0008006" key="3">
    <source>
        <dbReference type="Google" id="ProtNLM"/>
    </source>
</evidence>
<organism evidence="2">
    <name type="scientific">Deinococcus sonorensis KR-87</name>
    <dbReference type="NCBI Taxonomy" id="694439"/>
    <lineage>
        <taxon>Bacteria</taxon>
        <taxon>Thermotogati</taxon>
        <taxon>Deinococcota</taxon>
        <taxon>Deinococci</taxon>
        <taxon>Deinococcales</taxon>
        <taxon>Deinococcaceae</taxon>
        <taxon>Deinococcus</taxon>
    </lineage>
</organism>
<feature type="transmembrane region" description="Helical" evidence="1">
    <location>
        <begin position="51"/>
        <end position="74"/>
    </location>
</feature>
<keyword evidence="1" id="KW-1133">Transmembrane helix</keyword>
<evidence type="ECO:0000313" key="2">
    <source>
        <dbReference type="EMBL" id="XBV86578.1"/>
    </source>
</evidence>
<keyword evidence="1" id="KW-0812">Transmembrane</keyword>
<feature type="transmembrane region" description="Helical" evidence="1">
    <location>
        <begin position="118"/>
        <end position="138"/>
    </location>
</feature>
<dbReference type="KEGG" id="dsc:ABOD76_09800"/>
<evidence type="ECO:0000256" key="1">
    <source>
        <dbReference type="SAM" id="Phobius"/>
    </source>
</evidence>
<reference evidence="2" key="1">
    <citation type="submission" date="2024-06" db="EMBL/GenBank/DDBJ databases">
        <title>Draft Genome Sequence of Deinococcus sonorensis Type Strain KR-87, a Biofilm Producing Representative of the Genus Deinococcus.</title>
        <authorList>
            <person name="Boren L.S."/>
            <person name="Grosso R.A."/>
            <person name="Hugenberg-Cox A.N."/>
            <person name="Hill J.T.E."/>
            <person name="Albert C.M."/>
            <person name="Tuohy J.M."/>
        </authorList>
    </citation>
    <scope>NUCLEOTIDE SEQUENCE</scope>
    <source>
        <strain evidence="2">KR-87</strain>
    </source>
</reference>
<dbReference type="RefSeq" id="WP_350244650.1">
    <property type="nucleotide sequence ID" value="NZ_CP158299.1"/>
</dbReference>
<dbReference type="EMBL" id="CP158299">
    <property type="protein sequence ID" value="XBV86578.1"/>
    <property type="molecule type" value="Genomic_DNA"/>
</dbReference>
<name>A0AAU7UF89_9DEIO</name>
<keyword evidence="1" id="KW-0472">Membrane</keyword>
<protein>
    <recommendedName>
        <fullName evidence="3">MFS transporter</fullName>
    </recommendedName>
</protein>
<accession>A0AAU7UF89</accession>